<evidence type="ECO:0000313" key="2">
    <source>
        <dbReference type="Proteomes" id="UP000326857"/>
    </source>
</evidence>
<proteinExistence type="predicted"/>
<evidence type="ECO:0000313" key="1">
    <source>
        <dbReference type="EMBL" id="VVT29923.1"/>
    </source>
</evidence>
<gene>
    <name evidence="1" type="ORF">SPHINGO391_510196</name>
</gene>
<name>A0A5E8ALV3_9SPHN</name>
<sequence length="108" mass="11899">MNSPIARHRIAEKTLVPTPSALERRWCGAPAAGTGLSAPQWLTIFFMEFDAAADSRASIGVDDPFPRAIMGPPSNTDRHRFCGDKALFERLVADSYGGRRRADRPELD</sequence>
<dbReference type="EMBL" id="CABVLI010000047">
    <property type="protein sequence ID" value="VVT29923.1"/>
    <property type="molecule type" value="Genomic_DNA"/>
</dbReference>
<reference evidence="1 2" key="1">
    <citation type="submission" date="2019-09" db="EMBL/GenBank/DDBJ databases">
        <authorList>
            <person name="Dittami M. S."/>
        </authorList>
    </citation>
    <scope>NUCLEOTIDE SEQUENCE [LARGE SCALE GENOMIC DNA]</scope>
    <source>
        <strain evidence="1">SPHINGO391</strain>
    </source>
</reference>
<protein>
    <submittedName>
        <fullName evidence="1">Uncharacterized protein</fullName>
    </submittedName>
</protein>
<accession>A0A5E8ALV3</accession>
<dbReference type="AlphaFoldDB" id="A0A5E8ALV3"/>
<dbReference type="Proteomes" id="UP000326857">
    <property type="component" value="Unassembled WGS sequence"/>
</dbReference>
<dbReference type="RefSeq" id="WP_151991990.1">
    <property type="nucleotide sequence ID" value="NZ_LR701528.1"/>
</dbReference>
<organism evidence="1 2">
    <name type="scientific">Sphingomonas aurantiaca</name>
    <dbReference type="NCBI Taxonomy" id="185949"/>
    <lineage>
        <taxon>Bacteria</taxon>
        <taxon>Pseudomonadati</taxon>
        <taxon>Pseudomonadota</taxon>
        <taxon>Alphaproteobacteria</taxon>
        <taxon>Sphingomonadales</taxon>
        <taxon>Sphingomonadaceae</taxon>
        <taxon>Sphingomonas</taxon>
    </lineage>
</organism>